<keyword evidence="3" id="KW-1185">Reference proteome</keyword>
<organism evidence="2 3">
    <name type="scientific">Trichonephila clavata</name>
    <name type="common">Joro spider</name>
    <name type="synonym">Nephila clavata</name>
    <dbReference type="NCBI Taxonomy" id="2740835"/>
    <lineage>
        <taxon>Eukaryota</taxon>
        <taxon>Metazoa</taxon>
        <taxon>Ecdysozoa</taxon>
        <taxon>Arthropoda</taxon>
        <taxon>Chelicerata</taxon>
        <taxon>Arachnida</taxon>
        <taxon>Araneae</taxon>
        <taxon>Araneomorphae</taxon>
        <taxon>Entelegynae</taxon>
        <taxon>Araneoidea</taxon>
        <taxon>Nephilidae</taxon>
        <taxon>Trichonephila</taxon>
    </lineage>
</organism>
<evidence type="ECO:0000313" key="2">
    <source>
        <dbReference type="EMBL" id="GFR13575.1"/>
    </source>
</evidence>
<evidence type="ECO:0000313" key="3">
    <source>
        <dbReference type="Proteomes" id="UP000887116"/>
    </source>
</evidence>
<evidence type="ECO:0000256" key="1">
    <source>
        <dbReference type="SAM" id="Coils"/>
    </source>
</evidence>
<dbReference type="EMBL" id="BMAO01026945">
    <property type="protein sequence ID" value="GFR13575.1"/>
    <property type="molecule type" value="Genomic_DNA"/>
</dbReference>
<name>A0A8X6IYI1_TRICU</name>
<protein>
    <submittedName>
        <fullName evidence="2">Uncharacterized protein</fullName>
    </submittedName>
</protein>
<sequence>MKLSNEHLVWCLNKRKQIALHKQEKQLSQSTEEYKNKTDLFLHVRLNDRPSSDFVSDTYNEELGVNFVSLGSFPPLQIFLVFIKKG</sequence>
<feature type="coiled-coil region" evidence="1">
    <location>
        <begin position="13"/>
        <end position="40"/>
    </location>
</feature>
<gene>
    <name evidence="2" type="ORF">TNCT_711391</name>
</gene>
<reference evidence="2" key="1">
    <citation type="submission" date="2020-07" db="EMBL/GenBank/DDBJ databases">
        <title>Multicomponent nature underlies the extraordinary mechanical properties of spider dragline silk.</title>
        <authorList>
            <person name="Kono N."/>
            <person name="Nakamura H."/>
            <person name="Mori M."/>
            <person name="Yoshida Y."/>
            <person name="Ohtoshi R."/>
            <person name="Malay A.D."/>
            <person name="Moran D.A.P."/>
            <person name="Tomita M."/>
            <person name="Numata K."/>
            <person name="Arakawa K."/>
        </authorList>
    </citation>
    <scope>NUCLEOTIDE SEQUENCE</scope>
</reference>
<keyword evidence="1" id="KW-0175">Coiled coil</keyword>
<accession>A0A8X6IYI1</accession>
<dbReference type="Proteomes" id="UP000887116">
    <property type="component" value="Unassembled WGS sequence"/>
</dbReference>
<proteinExistence type="predicted"/>
<dbReference type="AlphaFoldDB" id="A0A8X6IYI1"/>
<comment type="caution">
    <text evidence="2">The sequence shown here is derived from an EMBL/GenBank/DDBJ whole genome shotgun (WGS) entry which is preliminary data.</text>
</comment>